<name>A0A9P4PWL1_9PLEO</name>
<evidence type="ECO:0000256" key="1">
    <source>
        <dbReference type="SAM" id="MobiDB-lite"/>
    </source>
</evidence>
<feature type="region of interest" description="Disordered" evidence="1">
    <location>
        <begin position="1"/>
        <end position="36"/>
    </location>
</feature>
<comment type="caution">
    <text evidence="2">The sequence shown here is derived from an EMBL/GenBank/DDBJ whole genome shotgun (WGS) entry which is preliminary data.</text>
</comment>
<accession>A0A9P4PWL1</accession>
<keyword evidence="3" id="KW-1185">Reference proteome</keyword>
<gene>
    <name evidence="2" type="ORF">P171DRAFT_8401</name>
</gene>
<dbReference type="Proteomes" id="UP000799764">
    <property type="component" value="Unassembled WGS sequence"/>
</dbReference>
<organism evidence="2 3">
    <name type="scientific">Karstenula rhodostoma CBS 690.94</name>
    <dbReference type="NCBI Taxonomy" id="1392251"/>
    <lineage>
        <taxon>Eukaryota</taxon>
        <taxon>Fungi</taxon>
        <taxon>Dikarya</taxon>
        <taxon>Ascomycota</taxon>
        <taxon>Pezizomycotina</taxon>
        <taxon>Dothideomycetes</taxon>
        <taxon>Pleosporomycetidae</taxon>
        <taxon>Pleosporales</taxon>
        <taxon>Massarineae</taxon>
        <taxon>Didymosphaeriaceae</taxon>
        <taxon>Karstenula</taxon>
    </lineage>
</organism>
<dbReference type="EMBL" id="MU001492">
    <property type="protein sequence ID" value="KAF2451557.1"/>
    <property type="molecule type" value="Genomic_DNA"/>
</dbReference>
<reference evidence="2" key="1">
    <citation type="journal article" date="2020" name="Stud. Mycol.">
        <title>101 Dothideomycetes genomes: a test case for predicting lifestyles and emergence of pathogens.</title>
        <authorList>
            <person name="Haridas S."/>
            <person name="Albert R."/>
            <person name="Binder M."/>
            <person name="Bloem J."/>
            <person name="Labutti K."/>
            <person name="Salamov A."/>
            <person name="Andreopoulos B."/>
            <person name="Baker S."/>
            <person name="Barry K."/>
            <person name="Bills G."/>
            <person name="Bluhm B."/>
            <person name="Cannon C."/>
            <person name="Castanera R."/>
            <person name="Culley D."/>
            <person name="Daum C."/>
            <person name="Ezra D."/>
            <person name="Gonzalez J."/>
            <person name="Henrissat B."/>
            <person name="Kuo A."/>
            <person name="Liang C."/>
            <person name="Lipzen A."/>
            <person name="Lutzoni F."/>
            <person name="Magnuson J."/>
            <person name="Mondo S."/>
            <person name="Nolan M."/>
            <person name="Ohm R."/>
            <person name="Pangilinan J."/>
            <person name="Park H.-J."/>
            <person name="Ramirez L."/>
            <person name="Alfaro M."/>
            <person name="Sun H."/>
            <person name="Tritt A."/>
            <person name="Yoshinaga Y."/>
            <person name="Zwiers L.-H."/>
            <person name="Turgeon B."/>
            <person name="Goodwin S."/>
            <person name="Spatafora J."/>
            <person name="Crous P."/>
            <person name="Grigoriev I."/>
        </authorList>
    </citation>
    <scope>NUCLEOTIDE SEQUENCE</scope>
    <source>
        <strain evidence="2">CBS 690.94</strain>
    </source>
</reference>
<sequence length="244" mass="26819">MAQTCSTTKPVSSSSSAQKPKKTAESKKTKLTKVAKRTPKKPFRNIPQGAGRTFTFPFPTTIGTTACNTCLGLYVPLTRNTCFIAHFNFEPQSNTGRTRTQRLKNYEVGPACYRAVVMMTKEFLNDAQWKGCWGALTPNMRRGLRMVCPKAGVTGKTYTGDAMAEGVSEFFGVTGENAVPRRCGNLLVRYAEGAAPAVIYSDDAELRRGWEATDEDDNENFAMAEFFDDGRVMKEGTAEGPFEA</sequence>
<dbReference type="OrthoDB" id="3649979at2759"/>
<proteinExistence type="predicted"/>
<feature type="compositionally biased region" description="Low complexity" evidence="1">
    <location>
        <begin position="1"/>
        <end position="18"/>
    </location>
</feature>
<dbReference type="AlphaFoldDB" id="A0A9P4PWL1"/>
<evidence type="ECO:0000313" key="2">
    <source>
        <dbReference type="EMBL" id="KAF2451557.1"/>
    </source>
</evidence>
<evidence type="ECO:0000313" key="3">
    <source>
        <dbReference type="Proteomes" id="UP000799764"/>
    </source>
</evidence>
<protein>
    <submittedName>
        <fullName evidence="2">Uncharacterized protein</fullName>
    </submittedName>
</protein>